<evidence type="ECO:0000256" key="4">
    <source>
        <dbReference type="ARBA" id="ARBA00022679"/>
    </source>
</evidence>
<evidence type="ECO:0000256" key="3">
    <source>
        <dbReference type="ARBA" id="ARBA00012054"/>
    </source>
</evidence>
<dbReference type="InterPro" id="IPR027417">
    <property type="entry name" value="P-loop_NTPase"/>
</dbReference>
<evidence type="ECO:0000313" key="10">
    <source>
        <dbReference type="EMBL" id="MEU7072722.1"/>
    </source>
</evidence>
<feature type="compositionally biased region" description="Low complexity" evidence="9">
    <location>
        <begin position="200"/>
        <end position="211"/>
    </location>
</feature>
<comment type="catalytic activity">
    <reaction evidence="8">
        <text>D-gluconate + ATP = 6-phospho-D-gluconate + ADP + H(+)</text>
        <dbReference type="Rhea" id="RHEA:19433"/>
        <dbReference type="ChEBI" id="CHEBI:15378"/>
        <dbReference type="ChEBI" id="CHEBI:18391"/>
        <dbReference type="ChEBI" id="CHEBI:30616"/>
        <dbReference type="ChEBI" id="CHEBI:58759"/>
        <dbReference type="ChEBI" id="CHEBI:456216"/>
        <dbReference type="EC" id="2.7.1.12"/>
    </reaction>
</comment>
<dbReference type="Gene3D" id="3.40.50.300">
    <property type="entry name" value="P-loop containing nucleotide triphosphate hydrolases"/>
    <property type="match status" value="1"/>
</dbReference>
<sequence length="510" mass="55439">MAREETTDESPRLVLVVGVAGSGKSTVGRRLAERLGWAYRDADTFHSEADRAKMASGHALTDSDREPWLEAIGEWMDRATATGQRAVVTCSALKRHYRDKLLAGRPRTVLVYLHGSRELLESRLASRHGHFFPAALLDSQLAILQEPEPDEHPVVVEIDQPPEAVVAAVLSLMRSRDSGDGVPADGPGQERAVHAAVRESSSASPSPTGASWRLVREEQSAEVVQLGGALRDYVVNGRPLLDGFSTGSPVTGGRGQLLVPWPNRVGGGRYRFDGRDLQLPLTEVEKGNAIHGLLRWTLWELLARTDDSVVLGTTLCPQPGYPFLLDVRVEYRLGADGLRTAVRATNSGTDPLPYGVGQHPYLTVGTDHVDSAVLTVPARTLLRTDDKGLPIGQEPVEGTPYDFRTARPIGDLRLDTAFTGLDREPDGRAIVTLAHPSGRRGVDLWLGEGTRWVQVYTGDTLAEPERRRRGVAVEAMSCPPDAFRSGADLTVLQPGATHVLRWGLSPWGYA</sequence>
<evidence type="ECO:0000256" key="2">
    <source>
        <dbReference type="ARBA" id="ARBA00008420"/>
    </source>
</evidence>
<comment type="pathway">
    <text evidence="1">Carbohydrate acid metabolism.</text>
</comment>
<dbReference type="CDD" id="cd09022">
    <property type="entry name" value="Aldose_epim_Ec_YihR"/>
    <property type="match status" value="1"/>
</dbReference>
<organism evidence="10 11">
    <name type="scientific">Streptomyces narbonensis</name>
    <dbReference type="NCBI Taxonomy" id="67333"/>
    <lineage>
        <taxon>Bacteria</taxon>
        <taxon>Bacillati</taxon>
        <taxon>Actinomycetota</taxon>
        <taxon>Actinomycetes</taxon>
        <taxon>Kitasatosporales</taxon>
        <taxon>Streptomycetaceae</taxon>
        <taxon>Streptomyces</taxon>
    </lineage>
</organism>
<dbReference type="RefSeq" id="WP_358474692.1">
    <property type="nucleotide sequence ID" value="NZ_JBEZAE010000014.1"/>
</dbReference>
<dbReference type="EMBL" id="JBEZAE010000014">
    <property type="protein sequence ID" value="MEU7072722.1"/>
    <property type="molecule type" value="Genomic_DNA"/>
</dbReference>
<evidence type="ECO:0000313" key="11">
    <source>
        <dbReference type="Proteomes" id="UP001551329"/>
    </source>
</evidence>
<evidence type="ECO:0000256" key="8">
    <source>
        <dbReference type="ARBA" id="ARBA00048090"/>
    </source>
</evidence>
<dbReference type="Pfam" id="PF13671">
    <property type="entry name" value="AAA_33"/>
    <property type="match status" value="1"/>
</dbReference>
<dbReference type="EC" id="2.7.1.12" evidence="3"/>
<dbReference type="PANTHER" id="PTHR43442">
    <property type="entry name" value="GLUCONOKINASE-RELATED"/>
    <property type="match status" value="1"/>
</dbReference>
<comment type="caution">
    <text evidence="10">The sequence shown here is derived from an EMBL/GenBank/DDBJ whole genome shotgun (WGS) entry which is preliminary data.</text>
</comment>
<gene>
    <name evidence="10" type="ORF">AB0A88_21610</name>
</gene>
<dbReference type="InterPro" id="IPR011013">
    <property type="entry name" value="Gal_mutarotase_sf_dom"/>
</dbReference>
<dbReference type="InterPro" id="IPR008183">
    <property type="entry name" value="Aldose_1/G6P_1-epimerase"/>
</dbReference>
<dbReference type="CDD" id="cd02021">
    <property type="entry name" value="GntK"/>
    <property type="match status" value="1"/>
</dbReference>
<dbReference type="SUPFAM" id="SSF74650">
    <property type="entry name" value="Galactose mutarotase-like"/>
    <property type="match status" value="1"/>
</dbReference>
<dbReference type="SUPFAM" id="SSF52540">
    <property type="entry name" value="P-loop containing nucleoside triphosphate hydrolases"/>
    <property type="match status" value="1"/>
</dbReference>
<dbReference type="PANTHER" id="PTHR43442:SF3">
    <property type="entry name" value="GLUCONOKINASE-RELATED"/>
    <property type="match status" value="1"/>
</dbReference>
<dbReference type="InterPro" id="IPR037480">
    <property type="entry name" value="YihR-like"/>
</dbReference>
<dbReference type="Pfam" id="PF01263">
    <property type="entry name" value="Aldose_epim"/>
    <property type="match status" value="1"/>
</dbReference>
<keyword evidence="7" id="KW-0067">ATP-binding</keyword>
<feature type="region of interest" description="Disordered" evidence="9">
    <location>
        <begin position="176"/>
        <end position="212"/>
    </location>
</feature>
<keyword evidence="4 10" id="KW-0808">Transferase</keyword>
<dbReference type="PRINTS" id="PR01100">
    <property type="entry name" value="SHIKIMTKNASE"/>
</dbReference>
<dbReference type="InterPro" id="IPR006001">
    <property type="entry name" value="Therm_gnt_kin"/>
</dbReference>
<protein>
    <recommendedName>
        <fullName evidence="3">gluconokinase</fullName>
        <ecNumber evidence="3">2.7.1.12</ecNumber>
    </recommendedName>
</protein>
<dbReference type="InterPro" id="IPR014718">
    <property type="entry name" value="GH-type_carb-bd"/>
</dbReference>
<accession>A0ABV3CD59</accession>
<keyword evidence="6" id="KW-0418">Kinase</keyword>
<dbReference type="Gene3D" id="2.70.98.10">
    <property type="match status" value="1"/>
</dbReference>
<evidence type="ECO:0000256" key="9">
    <source>
        <dbReference type="SAM" id="MobiDB-lite"/>
    </source>
</evidence>
<comment type="similarity">
    <text evidence="2">Belongs to the gluconokinase GntK/GntV family.</text>
</comment>
<evidence type="ECO:0000256" key="5">
    <source>
        <dbReference type="ARBA" id="ARBA00022741"/>
    </source>
</evidence>
<reference evidence="10 11" key="1">
    <citation type="submission" date="2024-06" db="EMBL/GenBank/DDBJ databases">
        <title>The Natural Products Discovery Center: Release of the First 8490 Sequenced Strains for Exploring Actinobacteria Biosynthetic Diversity.</title>
        <authorList>
            <person name="Kalkreuter E."/>
            <person name="Kautsar S.A."/>
            <person name="Yang D."/>
            <person name="Bader C.D."/>
            <person name="Teijaro C.N."/>
            <person name="Fluegel L."/>
            <person name="Davis C.M."/>
            <person name="Simpson J.R."/>
            <person name="Lauterbach L."/>
            <person name="Steele A.D."/>
            <person name="Gui C."/>
            <person name="Meng S."/>
            <person name="Li G."/>
            <person name="Viehrig K."/>
            <person name="Ye F."/>
            <person name="Su P."/>
            <person name="Kiefer A.F."/>
            <person name="Nichols A."/>
            <person name="Cepeda A.J."/>
            <person name="Yan W."/>
            <person name="Fan B."/>
            <person name="Jiang Y."/>
            <person name="Adhikari A."/>
            <person name="Zheng C.-J."/>
            <person name="Schuster L."/>
            <person name="Cowan T.M."/>
            <person name="Smanski M.J."/>
            <person name="Chevrette M.G."/>
            <person name="De Carvalho L.P.S."/>
            <person name="Shen B."/>
        </authorList>
    </citation>
    <scope>NUCLEOTIDE SEQUENCE [LARGE SCALE GENOMIC DNA]</scope>
    <source>
        <strain evidence="10 11">NPDC045974</strain>
    </source>
</reference>
<keyword evidence="5" id="KW-0547">Nucleotide-binding</keyword>
<name>A0ABV3CD59_9ACTN</name>
<dbReference type="NCBIfam" id="TIGR01313">
    <property type="entry name" value="therm_gnt_kin"/>
    <property type="match status" value="1"/>
</dbReference>
<evidence type="ECO:0000256" key="6">
    <source>
        <dbReference type="ARBA" id="ARBA00022777"/>
    </source>
</evidence>
<dbReference type="Proteomes" id="UP001551329">
    <property type="component" value="Unassembled WGS sequence"/>
</dbReference>
<dbReference type="GO" id="GO:0046316">
    <property type="term" value="F:gluconokinase activity"/>
    <property type="evidence" value="ECO:0007669"/>
    <property type="project" value="UniProtKB-EC"/>
</dbReference>
<proteinExistence type="inferred from homology"/>
<evidence type="ECO:0000256" key="7">
    <source>
        <dbReference type="ARBA" id="ARBA00022840"/>
    </source>
</evidence>
<evidence type="ECO:0000256" key="1">
    <source>
        <dbReference type="ARBA" id="ARBA00004761"/>
    </source>
</evidence>
<keyword evidence="11" id="KW-1185">Reference proteome</keyword>